<proteinExistence type="predicted"/>
<sequence length="114" mass="12349">MSTRKKTTGPDMGGLQDDWNRVAQLRQEEHAPPAPATSPEPAPAPQADPAAKSADSPAMSRRSWYAEQDAVEALAKTVEELHFATRAPKHQVVSELFRAAVAAAPKVQKKLSHE</sequence>
<dbReference type="Proteomes" id="UP001356095">
    <property type="component" value="Unassembled WGS sequence"/>
</dbReference>
<keyword evidence="3" id="KW-1185">Reference proteome</keyword>
<name>A0ABU7KI00_9ACTN</name>
<accession>A0ABU7KI00</accession>
<feature type="compositionally biased region" description="Low complexity" evidence="1">
    <location>
        <begin position="47"/>
        <end position="58"/>
    </location>
</feature>
<dbReference type="RefSeq" id="WP_330095306.1">
    <property type="nucleotide sequence ID" value="NZ_JAUZMY010000054.1"/>
</dbReference>
<gene>
    <name evidence="2" type="ORF">Q8791_30440</name>
</gene>
<evidence type="ECO:0000313" key="3">
    <source>
        <dbReference type="Proteomes" id="UP001356095"/>
    </source>
</evidence>
<dbReference type="EMBL" id="JAUZMY010000054">
    <property type="protein sequence ID" value="MEE2041549.1"/>
    <property type="molecule type" value="Genomic_DNA"/>
</dbReference>
<comment type="caution">
    <text evidence="2">The sequence shown here is derived from an EMBL/GenBank/DDBJ whole genome shotgun (WGS) entry which is preliminary data.</text>
</comment>
<feature type="compositionally biased region" description="Pro residues" evidence="1">
    <location>
        <begin position="32"/>
        <end position="46"/>
    </location>
</feature>
<organism evidence="2 3">
    <name type="scientific">Nocardiopsis codii</name>
    <dbReference type="NCBI Taxonomy" id="3065942"/>
    <lineage>
        <taxon>Bacteria</taxon>
        <taxon>Bacillati</taxon>
        <taxon>Actinomycetota</taxon>
        <taxon>Actinomycetes</taxon>
        <taxon>Streptosporangiales</taxon>
        <taxon>Nocardiopsidaceae</taxon>
        <taxon>Nocardiopsis</taxon>
    </lineage>
</organism>
<evidence type="ECO:0000256" key="1">
    <source>
        <dbReference type="SAM" id="MobiDB-lite"/>
    </source>
</evidence>
<feature type="region of interest" description="Disordered" evidence="1">
    <location>
        <begin position="1"/>
        <end position="63"/>
    </location>
</feature>
<protein>
    <submittedName>
        <fullName evidence="2">Uncharacterized protein</fullName>
    </submittedName>
</protein>
<evidence type="ECO:0000313" key="2">
    <source>
        <dbReference type="EMBL" id="MEE2041549.1"/>
    </source>
</evidence>
<reference evidence="2 3" key="1">
    <citation type="submission" date="2023-08" db="EMBL/GenBank/DDBJ databases">
        <authorList>
            <person name="Girao M."/>
            <person name="Carvalho M.F."/>
        </authorList>
    </citation>
    <scope>NUCLEOTIDE SEQUENCE [LARGE SCALE GENOMIC DNA]</scope>
    <source>
        <strain evidence="2 3">CT-R113</strain>
    </source>
</reference>